<dbReference type="InterPro" id="IPR036537">
    <property type="entry name" value="Adaptor_Cbl_N_dom_sf"/>
</dbReference>
<proteinExistence type="predicted"/>
<comment type="caution">
    <text evidence="3">The sequence shown here is derived from an EMBL/GenBank/DDBJ whole genome shotgun (WGS) entry which is preliminary data.</text>
</comment>
<feature type="repeat" description="TPR" evidence="1">
    <location>
        <begin position="695"/>
        <end position="728"/>
    </location>
</feature>
<reference evidence="3" key="1">
    <citation type="journal article" date="2022" name="New Phytol.">
        <title>Evolutionary transition to the ectomycorrhizal habit in the genomes of a hyperdiverse lineage of mushroom-forming fungi.</title>
        <authorList>
            <person name="Looney B."/>
            <person name="Miyauchi S."/>
            <person name="Morin E."/>
            <person name="Drula E."/>
            <person name="Courty P.E."/>
            <person name="Kohler A."/>
            <person name="Kuo A."/>
            <person name="LaButti K."/>
            <person name="Pangilinan J."/>
            <person name="Lipzen A."/>
            <person name="Riley R."/>
            <person name="Andreopoulos W."/>
            <person name="He G."/>
            <person name="Johnson J."/>
            <person name="Nolan M."/>
            <person name="Tritt A."/>
            <person name="Barry K.W."/>
            <person name="Grigoriev I.V."/>
            <person name="Nagy L.G."/>
            <person name="Hibbett D."/>
            <person name="Henrissat B."/>
            <person name="Matheny P.B."/>
            <person name="Labbe J."/>
            <person name="Martin F.M."/>
        </authorList>
    </citation>
    <scope>NUCLEOTIDE SEQUENCE</scope>
    <source>
        <strain evidence="3">BPL690</strain>
    </source>
</reference>
<dbReference type="Pfam" id="PF13424">
    <property type="entry name" value="TPR_12"/>
    <property type="match status" value="2"/>
</dbReference>
<dbReference type="InterPro" id="IPR002182">
    <property type="entry name" value="NB-ARC"/>
</dbReference>
<dbReference type="InterPro" id="IPR059179">
    <property type="entry name" value="MLKL-like_MCAfunc"/>
</dbReference>
<dbReference type="SUPFAM" id="SSF52540">
    <property type="entry name" value="P-loop containing nucleoside triphosphate hydrolases"/>
    <property type="match status" value="1"/>
</dbReference>
<dbReference type="Gene3D" id="1.25.40.10">
    <property type="entry name" value="Tetratricopeptide repeat domain"/>
    <property type="match status" value="1"/>
</dbReference>
<dbReference type="Pfam" id="PF00931">
    <property type="entry name" value="NB-ARC"/>
    <property type="match status" value="1"/>
</dbReference>
<dbReference type="InterPro" id="IPR011990">
    <property type="entry name" value="TPR-like_helical_dom_sf"/>
</dbReference>
<protein>
    <recommendedName>
        <fullName evidence="2">NB-ARC domain-containing protein</fullName>
    </recommendedName>
</protein>
<name>A0AAD4LZF5_9AGAM</name>
<dbReference type="PRINTS" id="PR00364">
    <property type="entry name" value="DISEASERSIST"/>
</dbReference>
<dbReference type="InterPro" id="IPR027417">
    <property type="entry name" value="P-loop_NTPase"/>
</dbReference>
<dbReference type="InterPro" id="IPR019734">
    <property type="entry name" value="TPR_rpt"/>
</dbReference>
<dbReference type="SMART" id="SM00028">
    <property type="entry name" value="TPR"/>
    <property type="match status" value="5"/>
</dbReference>
<dbReference type="PANTHER" id="PTHR10098:SF108">
    <property type="entry name" value="TETRATRICOPEPTIDE REPEAT PROTEIN 28"/>
    <property type="match status" value="1"/>
</dbReference>
<dbReference type="Gene3D" id="3.40.50.300">
    <property type="entry name" value="P-loop containing nucleotide triphosphate hydrolases"/>
    <property type="match status" value="1"/>
</dbReference>
<dbReference type="EMBL" id="WTXG01000073">
    <property type="protein sequence ID" value="KAI0294481.1"/>
    <property type="molecule type" value="Genomic_DNA"/>
</dbReference>
<evidence type="ECO:0000313" key="4">
    <source>
        <dbReference type="Proteomes" id="UP001203297"/>
    </source>
</evidence>
<dbReference type="PROSITE" id="PS50005">
    <property type="entry name" value="TPR"/>
    <property type="match status" value="2"/>
</dbReference>
<dbReference type="CDD" id="cd21037">
    <property type="entry name" value="MLKL_NTD"/>
    <property type="match status" value="1"/>
</dbReference>
<dbReference type="Proteomes" id="UP001203297">
    <property type="component" value="Unassembled WGS sequence"/>
</dbReference>
<keyword evidence="1" id="KW-0802">TPR repeat</keyword>
<feature type="repeat" description="TPR" evidence="1">
    <location>
        <begin position="855"/>
        <end position="888"/>
    </location>
</feature>
<dbReference type="AlphaFoldDB" id="A0AAD4LZF5"/>
<feature type="domain" description="NB-ARC" evidence="2">
    <location>
        <begin position="258"/>
        <end position="344"/>
    </location>
</feature>
<evidence type="ECO:0000256" key="1">
    <source>
        <dbReference type="PROSITE-ProRule" id="PRU00339"/>
    </source>
</evidence>
<dbReference type="Gene3D" id="1.20.930.20">
    <property type="entry name" value="Adaptor protein Cbl, N-terminal domain"/>
    <property type="match status" value="1"/>
</dbReference>
<dbReference type="GO" id="GO:0043531">
    <property type="term" value="F:ADP binding"/>
    <property type="evidence" value="ECO:0007669"/>
    <property type="project" value="InterPro"/>
</dbReference>
<keyword evidence="4" id="KW-1185">Reference proteome</keyword>
<organism evidence="3 4">
    <name type="scientific">Multifurca ochricompacta</name>
    <dbReference type="NCBI Taxonomy" id="376703"/>
    <lineage>
        <taxon>Eukaryota</taxon>
        <taxon>Fungi</taxon>
        <taxon>Dikarya</taxon>
        <taxon>Basidiomycota</taxon>
        <taxon>Agaricomycotina</taxon>
        <taxon>Agaricomycetes</taxon>
        <taxon>Russulales</taxon>
        <taxon>Russulaceae</taxon>
        <taxon>Multifurca</taxon>
    </lineage>
</organism>
<accession>A0AAD4LZF5</accession>
<dbReference type="SUPFAM" id="SSF48452">
    <property type="entry name" value="TPR-like"/>
    <property type="match status" value="2"/>
</dbReference>
<gene>
    <name evidence="3" type="ORF">B0F90DRAFT_1919668</name>
</gene>
<evidence type="ECO:0000313" key="3">
    <source>
        <dbReference type="EMBL" id="KAI0294481.1"/>
    </source>
</evidence>
<sequence length="900" mass="99737">MSNTQSKRFSFRKTVRRMFSASAEDDQLKSASGSNFNPASSTQIGGRANVGMSAIQTSLAVLKEGSALGAKVPYLAPIAGLLLQALTMRDEVKQCKQEWEVLMQKLSNVASVVVDVAESCQAHDINEEDLPIGLRAILDTLRSDLHGIKIALEECAETGGIRKVLLRTDILRKIKQYDGKLLNVLQTFQAKLVLDSRFALVVQDRKITTTHVGSADAGQAEAITYISHEPSTPQIFFGRDAELAQIVHMIFTNLGSRPARIAILGPGGYGKTTLANAVLTHDRIQEQFGDARYLVSCESLLTSGALLTELGKSLGVLKSAPDALWSRIRTTLAAKESILCLDNFESPWDQPSEVKYPVEDLLSRITELRQVTIIVTMRGTERPARTQWTLPPLAPLETLNHDASKEIWTRIAGGYDDYAGKLIKAVDHVPLAVNLLAHLAQVTPPVLLWKDWTSKQIKAVQRGQMDRLSSLEYSIQVSIDSGRMKVNPSAKELLGVLSLLPDGIHMEQLDEFRRILVDMDIISCLHVLQQCSLINLTERRYQPHPIIRHFSNSQGFLSSKHKSSLEDFYITLASSNPFRAQPDHYAKMVLEVNNTKSILSSLLKSNYQNQARLIGVTLTFTNCCQNIGDVSDTLMAQAVQFIEGNHGDASLLIKCLRQWGYLYYSGMDMESAKQKLQEAERLCLSRPQVDHHLHAEVLRDLGRVYVLQSALQEAENTFQKALQLYQSLNDVVGQGDIYQRLANVYRLMGKLDEGMVSSQKAVDCHKGSNNILGQGYSYQRLGEIQLKLSRLSEAEASFQQALHFHQIANSILGQGNDHAGLAGVYRSQHKLDRAEASAQKSLELYTTINDILGQGNAYGQLGDISYQLGNLDKAEVSYQKALELHKAGSRALAPEGKRHV</sequence>
<dbReference type="PANTHER" id="PTHR10098">
    <property type="entry name" value="RAPSYN-RELATED"/>
    <property type="match status" value="1"/>
</dbReference>
<evidence type="ECO:0000259" key="2">
    <source>
        <dbReference type="Pfam" id="PF00931"/>
    </source>
</evidence>
<dbReference type="GO" id="GO:0007166">
    <property type="term" value="P:cell surface receptor signaling pathway"/>
    <property type="evidence" value="ECO:0007669"/>
    <property type="project" value="InterPro"/>
</dbReference>